<dbReference type="PANTHER" id="PTHR30246:SF1">
    <property type="entry name" value="2-DEHYDRO-3-DEOXY-6-PHOSPHOGALACTONATE ALDOLASE-RELATED"/>
    <property type="match status" value="1"/>
</dbReference>
<keyword evidence="4" id="KW-0456">Lyase</keyword>
<dbReference type="CDD" id="cd00452">
    <property type="entry name" value="KDPG_aldolase"/>
    <property type="match status" value="1"/>
</dbReference>
<reference evidence="6" key="1">
    <citation type="submission" date="2022-05" db="EMBL/GenBank/DDBJ databases">
        <title>Draft genome sequence of Clostridium tertium strain CP3 isolated from Peru.</title>
        <authorList>
            <person name="Hurtado R."/>
            <person name="Lima L."/>
            <person name="Sousa T."/>
            <person name="Jaiswal A.K."/>
            <person name="Tiwari S."/>
            <person name="Maturrano L."/>
            <person name="Brenig B."/>
            <person name="Azevedo V."/>
        </authorList>
    </citation>
    <scope>NUCLEOTIDE SEQUENCE</scope>
    <source>
        <strain evidence="6">CP3</strain>
    </source>
</reference>
<dbReference type="AlphaFoldDB" id="A0A9X3XMS5"/>
<dbReference type="InterPro" id="IPR013785">
    <property type="entry name" value="Aldolase_TIM"/>
</dbReference>
<dbReference type="GO" id="GO:0016829">
    <property type="term" value="F:lyase activity"/>
    <property type="evidence" value="ECO:0007669"/>
    <property type="project" value="UniProtKB-KW"/>
</dbReference>
<evidence type="ECO:0000256" key="1">
    <source>
        <dbReference type="ARBA" id="ARBA00004761"/>
    </source>
</evidence>
<keyword evidence="5" id="KW-0119">Carbohydrate metabolism</keyword>
<accession>A0A9X3XMS5</accession>
<sequence>MKKDIINFIEKNKIIAICRGIYGEKLVQLVEALYNGGVKLVEVTFDQGDENCIEKTSEAIKELTSKFNGKVKFGAGTVITTEQVYAAKNSGAEYILAPNSDVEIIKLANELDLVTIPGAMTSTEILSAHKAGADFVKLFPAGTLGLKYVRDILGPINNVKFIAAAGVTPENLGDFLNLGFVGAGISNYITNKDMVNSGDFDTLTNHAKEIMKIAKE</sequence>
<evidence type="ECO:0000313" key="6">
    <source>
        <dbReference type="EMBL" id="MDC4239822.1"/>
    </source>
</evidence>
<organism evidence="6 7">
    <name type="scientific">Clostridium tertium</name>
    <dbReference type="NCBI Taxonomy" id="1559"/>
    <lineage>
        <taxon>Bacteria</taxon>
        <taxon>Bacillati</taxon>
        <taxon>Bacillota</taxon>
        <taxon>Clostridia</taxon>
        <taxon>Eubacteriales</taxon>
        <taxon>Clostridiaceae</taxon>
        <taxon>Clostridium</taxon>
    </lineage>
</organism>
<protein>
    <submittedName>
        <fullName evidence="6">Bifunctional 4-hydroxy-2-oxoglutarate aldolase/2-dehydro-3-deoxy-phosphogluconate aldolase</fullName>
    </submittedName>
</protein>
<dbReference type="InterPro" id="IPR000887">
    <property type="entry name" value="Aldlse_KDPG_KHG"/>
</dbReference>
<comment type="subunit">
    <text evidence="3">Homotrimer.</text>
</comment>
<evidence type="ECO:0000256" key="5">
    <source>
        <dbReference type="ARBA" id="ARBA00023277"/>
    </source>
</evidence>
<dbReference type="NCBIfam" id="TIGR01182">
    <property type="entry name" value="eda"/>
    <property type="match status" value="1"/>
</dbReference>
<evidence type="ECO:0000313" key="7">
    <source>
        <dbReference type="Proteomes" id="UP001141183"/>
    </source>
</evidence>
<dbReference type="PANTHER" id="PTHR30246">
    <property type="entry name" value="2-KETO-3-DEOXY-6-PHOSPHOGLUCONATE ALDOLASE"/>
    <property type="match status" value="1"/>
</dbReference>
<gene>
    <name evidence="6" type="ORF">NE398_06550</name>
</gene>
<dbReference type="Gene3D" id="3.20.20.70">
    <property type="entry name" value="Aldolase class I"/>
    <property type="match status" value="1"/>
</dbReference>
<dbReference type="InterPro" id="IPR031338">
    <property type="entry name" value="KDPG/KHG_AS_2"/>
</dbReference>
<evidence type="ECO:0000256" key="4">
    <source>
        <dbReference type="ARBA" id="ARBA00023239"/>
    </source>
</evidence>
<keyword evidence="7" id="KW-1185">Reference proteome</keyword>
<dbReference type="EMBL" id="JAMRYU010000005">
    <property type="protein sequence ID" value="MDC4239822.1"/>
    <property type="molecule type" value="Genomic_DNA"/>
</dbReference>
<dbReference type="PROSITE" id="PS00160">
    <property type="entry name" value="ALDOLASE_KDPG_KHG_2"/>
    <property type="match status" value="1"/>
</dbReference>
<dbReference type="Pfam" id="PF01081">
    <property type="entry name" value="Aldolase"/>
    <property type="match status" value="1"/>
</dbReference>
<proteinExistence type="inferred from homology"/>
<comment type="pathway">
    <text evidence="1">Carbohydrate acid metabolism.</text>
</comment>
<evidence type="ECO:0000256" key="3">
    <source>
        <dbReference type="ARBA" id="ARBA00011233"/>
    </source>
</evidence>
<dbReference type="SUPFAM" id="SSF51569">
    <property type="entry name" value="Aldolase"/>
    <property type="match status" value="1"/>
</dbReference>
<dbReference type="Proteomes" id="UP001141183">
    <property type="component" value="Unassembled WGS sequence"/>
</dbReference>
<comment type="caution">
    <text evidence="6">The sequence shown here is derived from an EMBL/GenBank/DDBJ whole genome shotgun (WGS) entry which is preliminary data.</text>
</comment>
<evidence type="ECO:0000256" key="2">
    <source>
        <dbReference type="ARBA" id="ARBA00006906"/>
    </source>
</evidence>
<dbReference type="RefSeq" id="WP_008677622.1">
    <property type="nucleotide sequence ID" value="NZ_CABKOG010000003.1"/>
</dbReference>
<comment type="similarity">
    <text evidence="2">Belongs to the KHG/KDPG aldolase family.</text>
</comment>
<name>A0A9X3XMS5_9CLOT</name>